<gene>
    <name evidence="2" type="ORF">GCM10009430_15030</name>
</gene>
<evidence type="ECO:0000256" key="1">
    <source>
        <dbReference type="SAM" id="SignalP"/>
    </source>
</evidence>
<protein>
    <submittedName>
        <fullName evidence="2">Uncharacterized protein</fullName>
    </submittedName>
</protein>
<dbReference type="EMBL" id="BAAAGE010000001">
    <property type="protein sequence ID" value="GAA0717751.1"/>
    <property type="molecule type" value="Genomic_DNA"/>
</dbReference>
<evidence type="ECO:0000313" key="3">
    <source>
        <dbReference type="Proteomes" id="UP001501758"/>
    </source>
</evidence>
<dbReference type="Proteomes" id="UP001501758">
    <property type="component" value="Unassembled WGS sequence"/>
</dbReference>
<dbReference type="RefSeq" id="WP_343911722.1">
    <property type="nucleotide sequence ID" value="NZ_BAAAGE010000001.1"/>
</dbReference>
<feature type="chain" id="PRO_5047122718" evidence="1">
    <location>
        <begin position="20"/>
        <end position="261"/>
    </location>
</feature>
<sequence>MKKILLFFILIASIHISFAQRNVTLNDSISLNADIFLGVDSFGAIYYQKENIFYKKWNNQEWQFGDFILGELTQVSILNPLKIVLFYETSNTLVTVDKYLSEIDRVNFNVIAEFKNVSLMTPANDNSVWIFDNNTQQLDIFNTVSEKTLVTTQPLNELPKALQSTFNYCWVLTDQTLTQYNIYGSLLRQIQNEGYQNIKIFNNDLILQKEDGLYYYRTKIEEIEKINLPEIPIKQFHVTNEILYIYQQSTIYSFDLTPRKN</sequence>
<evidence type="ECO:0000313" key="2">
    <source>
        <dbReference type="EMBL" id="GAA0717751.1"/>
    </source>
</evidence>
<feature type="signal peptide" evidence="1">
    <location>
        <begin position="1"/>
        <end position="19"/>
    </location>
</feature>
<keyword evidence="3" id="KW-1185">Reference proteome</keyword>
<keyword evidence="1" id="KW-0732">Signal</keyword>
<organism evidence="2 3">
    <name type="scientific">Aquimarina litoralis</name>
    <dbReference type="NCBI Taxonomy" id="584605"/>
    <lineage>
        <taxon>Bacteria</taxon>
        <taxon>Pseudomonadati</taxon>
        <taxon>Bacteroidota</taxon>
        <taxon>Flavobacteriia</taxon>
        <taxon>Flavobacteriales</taxon>
        <taxon>Flavobacteriaceae</taxon>
        <taxon>Aquimarina</taxon>
    </lineage>
</organism>
<dbReference type="Gene3D" id="2.130.10.10">
    <property type="entry name" value="YVTN repeat-like/Quinoprotein amine dehydrogenase"/>
    <property type="match status" value="1"/>
</dbReference>
<name>A0ABP3TTX6_9FLAO</name>
<accession>A0ABP3TTX6</accession>
<proteinExistence type="predicted"/>
<reference evidence="3" key="1">
    <citation type="journal article" date="2019" name="Int. J. Syst. Evol. Microbiol.">
        <title>The Global Catalogue of Microorganisms (GCM) 10K type strain sequencing project: providing services to taxonomists for standard genome sequencing and annotation.</title>
        <authorList>
            <consortium name="The Broad Institute Genomics Platform"/>
            <consortium name="The Broad Institute Genome Sequencing Center for Infectious Disease"/>
            <person name="Wu L."/>
            <person name="Ma J."/>
        </authorList>
    </citation>
    <scope>NUCLEOTIDE SEQUENCE [LARGE SCALE GENOMIC DNA]</scope>
    <source>
        <strain evidence="3">JCM 15974</strain>
    </source>
</reference>
<comment type="caution">
    <text evidence="2">The sequence shown here is derived from an EMBL/GenBank/DDBJ whole genome shotgun (WGS) entry which is preliminary data.</text>
</comment>
<dbReference type="InterPro" id="IPR015943">
    <property type="entry name" value="WD40/YVTN_repeat-like_dom_sf"/>
</dbReference>